<dbReference type="SMART" id="SM00911">
    <property type="entry name" value="HWE_HK"/>
    <property type="match status" value="1"/>
</dbReference>
<gene>
    <name evidence="9" type="ORF">BKD09_14610</name>
</gene>
<dbReference type="EMBL" id="CP017637">
    <property type="protein sequence ID" value="APG09573.1"/>
    <property type="molecule type" value="Genomic_DNA"/>
</dbReference>
<dbReference type="InterPro" id="IPR011102">
    <property type="entry name" value="Sig_transdc_His_kinase_HWE"/>
</dbReference>
<evidence type="ECO:0000256" key="2">
    <source>
        <dbReference type="ARBA" id="ARBA00012438"/>
    </source>
</evidence>
<dbReference type="Gene3D" id="3.30.565.10">
    <property type="entry name" value="Histidine kinase-like ATPase, C-terminal domain"/>
    <property type="match status" value="1"/>
</dbReference>
<feature type="domain" description="Signal transduction histidine kinase HWE region" evidence="8">
    <location>
        <begin position="222"/>
        <end position="304"/>
    </location>
</feature>
<dbReference type="PANTHER" id="PTHR41523:SF8">
    <property type="entry name" value="ETHYLENE RESPONSE SENSOR PROTEIN"/>
    <property type="match status" value="1"/>
</dbReference>
<dbReference type="GO" id="GO:0004673">
    <property type="term" value="F:protein histidine kinase activity"/>
    <property type="evidence" value="ECO:0007669"/>
    <property type="project" value="UniProtKB-EC"/>
</dbReference>
<dbReference type="PANTHER" id="PTHR41523">
    <property type="entry name" value="TWO-COMPONENT SYSTEM SENSOR PROTEIN"/>
    <property type="match status" value="1"/>
</dbReference>
<name>A0A1L3F8F5_BRAJP</name>
<accession>A0A1L3F8F5</accession>
<evidence type="ECO:0000313" key="10">
    <source>
        <dbReference type="Proteomes" id="UP000181962"/>
    </source>
</evidence>
<proteinExistence type="predicted"/>
<keyword evidence="5" id="KW-0547">Nucleotide-binding</keyword>
<dbReference type="EC" id="2.7.13.3" evidence="2"/>
<comment type="catalytic activity">
    <reaction evidence="1">
        <text>ATP + protein L-histidine = ADP + protein N-phospho-L-histidine.</text>
        <dbReference type="EC" id="2.7.13.3"/>
    </reaction>
</comment>
<reference evidence="9 10" key="1">
    <citation type="submission" date="2016-11" db="EMBL/GenBank/DDBJ databases">
        <title>Complete Genome Sequence of Bradyrhizobium sp. strain J5, an isolated from soybean nodule in Hokkaido.</title>
        <authorList>
            <person name="Kanehara K."/>
        </authorList>
    </citation>
    <scope>NUCLEOTIDE SEQUENCE [LARGE SCALE GENOMIC DNA]</scope>
    <source>
        <strain evidence="9 10">J5</strain>
    </source>
</reference>
<dbReference type="InterPro" id="IPR025847">
    <property type="entry name" value="MEDS_domain"/>
</dbReference>
<dbReference type="Pfam" id="PF07536">
    <property type="entry name" value="HWE_HK"/>
    <property type="match status" value="1"/>
</dbReference>
<evidence type="ECO:0000256" key="6">
    <source>
        <dbReference type="ARBA" id="ARBA00022777"/>
    </source>
</evidence>
<evidence type="ECO:0000256" key="4">
    <source>
        <dbReference type="ARBA" id="ARBA00022679"/>
    </source>
</evidence>
<dbReference type="RefSeq" id="WP_071910714.1">
    <property type="nucleotide sequence ID" value="NZ_CP017637.1"/>
</dbReference>
<dbReference type="Proteomes" id="UP000181962">
    <property type="component" value="Chromosome"/>
</dbReference>
<keyword evidence="7" id="KW-0067">ATP-binding</keyword>
<evidence type="ECO:0000256" key="3">
    <source>
        <dbReference type="ARBA" id="ARBA00022553"/>
    </source>
</evidence>
<keyword evidence="3" id="KW-0597">Phosphoprotein</keyword>
<dbReference type="AlphaFoldDB" id="A0A1L3F8F5"/>
<evidence type="ECO:0000256" key="1">
    <source>
        <dbReference type="ARBA" id="ARBA00000085"/>
    </source>
</evidence>
<evidence type="ECO:0000256" key="7">
    <source>
        <dbReference type="ARBA" id="ARBA00022840"/>
    </source>
</evidence>
<evidence type="ECO:0000313" key="9">
    <source>
        <dbReference type="EMBL" id="APG09573.1"/>
    </source>
</evidence>
<keyword evidence="4" id="KW-0808">Transferase</keyword>
<organism evidence="9 10">
    <name type="scientific">Bradyrhizobium japonicum</name>
    <dbReference type="NCBI Taxonomy" id="375"/>
    <lineage>
        <taxon>Bacteria</taxon>
        <taxon>Pseudomonadati</taxon>
        <taxon>Pseudomonadota</taxon>
        <taxon>Alphaproteobacteria</taxon>
        <taxon>Hyphomicrobiales</taxon>
        <taxon>Nitrobacteraceae</taxon>
        <taxon>Bradyrhizobium</taxon>
    </lineage>
</organism>
<dbReference type="OrthoDB" id="341208at2"/>
<dbReference type="GO" id="GO:0005524">
    <property type="term" value="F:ATP binding"/>
    <property type="evidence" value="ECO:0007669"/>
    <property type="project" value="UniProtKB-KW"/>
</dbReference>
<evidence type="ECO:0000256" key="5">
    <source>
        <dbReference type="ARBA" id="ARBA00022741"/>
    </source>
</evidence>
<evidence type="ECO:0000259" key="8">
    <source>
        <dbReference type="SMART" id="SM00911"/>
    </source>
</evidence>
<protein>
    <recommendedName>
        <fullName evidence="2">histidine kinase</fullName>
        <ecNumber evidence="2">2.7.13.3</ecNumber>
    </recommendedName>
</protein>
<dbReference type="Pfam" id="PF14417">
    <property type="entry name" value="MEDS"/>
    <property type="match status" value="1"/>
</dbReference>
<keyword evidence="6" id="KW-0418">Kinase</keyword>
<sequence length="405" mass="44546">MSGEAFGKCACRITPRSTGIDELPWGSHLCQFFANGDELRDAIVPYFKAGLENDERCLLVAMAPFGADDARSALRAAVGDFDRRELEKQIEIHDVRTWYAAAGAIDSERMADGLLRSEEQARDGGYNGFRTNGNIGWLRRDQWTDFQGYEARVSRGLKGRRMISLCSYCLDGCGPPDVLDVVCRHDVTLGRNGVGWTAMAAGGDELARRSATEQRLSLLAQELEHRIKNSLATVQALAGSTIRNAHSLEEFEKSFNGRIGALSRTHSMLTAGGQEHVALRELLENELAMYSDESRDRVSMAGPDVVLGAQPAMAFGMALHELTTNAIKHGALSPRGGKLEVVWNRVANGLAFVWIEKDVYLSSQPARMSFGTQLLRRILPHQLGARVDMNFNPDGLRANIEIPLA</sequence>
<dbReference type="InterPro" id="IPR036890">
    <property type="entry name" value="HATPase_C_sf"/>
</dbReference>